<evidence type="ECO:0000256" key="5">
    <source>
        <dbReference type="PROSITE-ProRule" id="PRU01240"/>
    </source>
</evidence>
<dbReference type="InterPro" id="IPR051048">
    <property type="entry name" value="Peptidase_S8/S53_subtilisin"/>
</dbReference>
<dbReference type="Pfam" id="PF00082">
    <property type="entry name" value="Peptidase_S8"/>
    <property type="match status" value="1"/>
</dbReference>
<dbReference type="EMBL" id="FQYR01000004">
    <property type="protein sequence ID" value="SHJ61227.1"/>
    <property type="molecule type" value="Genomic_DNA"/>
</dbReference>
<evidence type="ECO:0000313" key="11">
    <source>
        <dbReference type="EMBL" id="SHJ61227.1"/>
    </source>
</evidence>
<dbReference type="InterPro" id="IPR022398">
    <property type="entry name" value="Peptidase_S8_His-AS"/>
</dbReference>
<dbReference type="InterPro" id="IPR023828">
    <property type="entry name" value="Peptidase_S8_Ser-AS"/>
</dbReference>
<gene>
    <name evidence="11" type="ORF">SAMN02745181_2178</name>
</gene>
<proteinExistence type="inferred from homology"/>
<dbReference type="Gene3D" id="3.40.50.200">
    <property type="entry name" value="Peptidase S8/S53 domain"/>
    <property type="match status" value="1"/>
</dbReference>
<dbReference type="InterPro" id="IPR015500">
    <property type="entry name" value="Peptidase_S8_subtilisin-rel"/>
</dbReference>
<accession>A0A1M6KQL0</accession>
<evidence type="ECO:0000259" key="10">
    <source>
        <dbReference type="Pfam" id="PF18998"/>
    </source>
</evidence>
<evidence type="ECO:0000256" key="7">
    <source>
        <dbReference type="SAM" id="MobiDB-lite"/>
    </source>
</evidence>
<dbReference type="InterPro" id="IPR036852">
    <property type="entry name" value="Peptidase_S8/S53_dom_sf"/>
</dbReference>
<dbReference type="Pfam" id="PF18998">
    <property type="entry name" value="Flg_new_2"/>
    <property type="match status" value="1"/>
</dbReference>
<evidence type="ECO:0000256" key="2">
    <source>
        <dbReference type="ARBA" id="ARBA00022670"/>
    </source>
</evidence>
<dbReference type="InterPro" id="IPR000209">
    <property type="entry name" value="Peptidase_S8/S53_dom"/>
</dbReference>
<name>A0A1M6KQL0_9BACT</name>
<evidence type="ECO:0000256" key="6">
    <source>
        <dbReference type="RuleBase" id="RU003355"/>
    </source>
</evidence>
<feature type="signal peptide" evidence="8">
    <location>
        <begin position="1"/>
        <end position="20"/>
    </location>
</feature>
<organism evidence="11 12">
    <name type="scientific">Rubritalea squalenifaciens DSM 18772</name>
    <dbReference type="NCBI Taxonomy" id="1123071"/>
    <lineage>
        <taxon>Bacteria</taxon>
        <taxon>Pseudomonadati</taxon>
        <taxon>Verrucomicrobiota</taxon>
        <taxon>Verrucomicrobiia</taxon>
        <taxon>Verrucomicrobiales</taxon>
        <taxon>Rubritaleaceae</taxon>
        <taxon>Rubritalea</taxon>
    </lineage>
</organism>
<feature type="domain" description="Peptidase S8/S53" evidence="9">
    <location>
        <begin position="270"/>
        <end position="500"/>
    </location>
</feature>
<sequence length="1011" mass="108433">MKKRFIVTLASGAFLSLVLWKLSSDPSPQSPVGTPQATSGHESSSPQQVSTPELAEGDNPEMLQQVTGKELAEFQQRNLTSVQKERLDLSKRFDVQEVQKVVWLDPASERSRRRIRFVKANFKYPNLLFEEVVTTDPDTGETIVRTTRSAVADHLTVGLNDNVDPSVVAEALQGLGYTIRKQRPYYLIAELQNYTAPNAHEINIAKIEKNLPNLVKFADYDNLRYSAATFPNDPRFSEVYGLDNTGQTGGTSDADIDAPEAWDTRSSAADIVVAVVDTGIRRTHQDLSANIWTNPTNPSEWGIDAVDGDPNPDDEQGHGTHVAGTIGAVGNNGLGVTGVAWDVQLMTCRVLGADGTGTNSDIVDGYEYARTKGAHLINASLGGPQADQLAFEAIQRCLNDNMVFVAAAGNDAANNDTTGSFPANYDLGNIVSVAAINHDDALATFSNYGATKVDIAGHGVDILSTSFTGDDKYELNSGTSMATPQVAGAVALAYAQFPGAGYSEIIARLYGFSTPIPSLNGKIATGSKLNLNLLLNGTLDVDNDNFADAITIPDLGGSYTIIDMNIATREQFEDELNLKSDKTGSHSAWYQWTAPHTGKGMITTTATTGPALATLFLGDSIETLEKVYSTTDIVTSSPKKSYTFPISFEAGQVFTIMMDAKDTTTTNQGSISLVVYPDNDHISNAIVVTDPAFSTNGNNSNATIQHFEIDGSRDAGAIDHGFGSGISVWWKWRAPFTGNTTISASGPQGVGVAVYKGWPLTAGGTKSEGPWIAVTEESTAGDTKSFEAKKGTIYYIVVDSTNPGDITLTNTPSVSLLSINTVGNGSLSQSLSAPQYYTGDIVEFTPSAAPGWSFAGWQGIDSVDTTTGVASVTMATDRTVTAVFEQTLDAWKELHFGSELAASINNYDDPDKDGLTNLQEYLHGSDPLNASDNGKVESHLTDDCLCIIYWKNIGAVSPLNIVPEHSSNMSDWLSEGITEEVLESTSQRVKIKAMLPMEEGENGFIRLNYVE</sequence>
<dbReference type="PROSITE" id="PS00138">
    <property type="entry name" value="SUBTILASE_SER"/>
    <property type="match status" value="1"/>
</dbReference>
<feature type="chain" id="PRO_5012364458" evidence="8">
    <location>
        <begin position="21"/>
        <end position="1011"/>
    </location>
</feature>
<dbReference type="Proteomes" id="UP000184510">
    <property type="component" value="Unassembled WGS sequence"/>
</dbReference>
<evidence type="ECO:0000256" key="8">
    <source>
        <dbReference type="SAM" id="SignalP"/>
    </source>
</evidence>
<dbReference type="CDD" id="cd07473">
    <property type="entry name" value="Peptidases_S8_Subtilisin_like"/>
    <property type="match status" value="1"/>
</dbReference>
<evidence type="ECO:0000256" key="3">
    <source>
        <dbReference type="ARBA" id="ARBA00022801"/>
    </source>
</evidence>
<dbReference type="InterPro" id="IPR023827">
    <property type="entry name" value="Peptidase_S8_Asp-AS"/>
</dbReference>
<dbReference type="SUPFAM" id="SSF52743">
    <property type="entry name" value="Subtilisin-like"/>
    <property type="match status" value="1"/>
</dbReference>
<protein>
    <submittedName>
        <fullName evidence="11">Subtilase family protein</fullName>
    </submittedName>
</protein>
<feature type="active site" description="Charge relay system" evidence="5">
    <location>
        <position position="480"/>
    </location>
</feature>
<feature type="active site" description="Charge relay system" evidence="5">
    <location>
        <position position="277"/>
    </location>
</feature>
<dbReference type="STRING" id="1123071.SAMN02745181_2178"/>
<reference evidence="11 12" key="1">
    <citation type="submission" date="2016-11" db="EMBL/GenBank/DDBJ databases">
        <authorList>
            <person name="Jaros S."/>
            <person name="Januszkiewicz K."/>
            <person name="Wedrychowicz H."/>
        </authorList>
    </citation>
    <scope>NUCLEOTIDE SEQUENCE [LARGE SCALE GENOMIC DNA]</scope>
    <source>
        <strain evidence="11 12">DSM 18772</strain>
    </source>
</reference>
<evidence type="ECO:0000259" key="9">
    <source>
        <dbReference type="Pfam" id="PF00082"/>
    </source>
</evidence>
<dbReference type="PROSITE" id="PS00137">
    <property type="entry name" value="SUBTILASE_HIS"/>
    <property type="match status" value="1"/>
</dbReference>
<feature type="active site" description="Charge relay system" evidence="5">
    <location>
        <position position="318"/>
    </location>
</feature>
<feature type="compositionally biased region" description="Polar residues" evidence="7">
    <location>
        <begin position="25"/>
        <end position="51"/>
    </location>
</feature>
<evidence type="ECO:0000256" key="4">
    <source>
        <dbReference type="ARBA" id="ARBA00022825"/>
    </source>
</evidence>
<dbReference type="GO" id="GO:0006508">
    <property type="term" value="P:proteolysis"/>
    <property type="evidence" value="ECO:0007669"/>
    <property type="project" value="UniProtKB-KW"/>
</dbReference>
<keyword evidence="12" id="KW-1185">Reference proteome</keyword>
<dbReference type="GO" id="GO:0004252">
    <property type="term" value="F:serine-type endopeptidase activity"/>
    <property type="evidence" value="ECO:0007669"/>
    <property type="project" value="UniProtKB-UniRule"/>
</dbReference>
<dbReference type="AlphaFoldDB" id="A0A1M6KQL0"/>
<dbReference type="InterPro" id="IPR044060">
    <property type="entry name" value="Bacterial_rp_domain"/>
</dbReference>
<evidence type="ECO:0000256" key="1">
    <source>
        <dbReference type="ARBA" id="ARBA00011073"/>
    </source>
</evidence>
<dbReference type="RefSeq" id="WP_143183784.1">
    <property type="nucleotide sequence ID" value="NZ_FQYR01000004.1"/>
</dbReference>
<dbReference type="PROSITE" id="PS00136">
    <property type="entry name" value="SUBTILASE_ASP"/>
    <property type="match status" value="1"/>
</dbReference>
<dbReference type="OrthoDB" id="9798386at2"/>
<dbReference type="PRINTS" id="PR00723">
    <property type="entry name" value="SUBTILISIN"/>
</dbReference>
<keyword evidence="2 5" id="KW-0645">Protease</keyword>
<feature type="region of interest" description="Disordered" evidence="7">
    <location>
        <begin position="25"/>
        <end position="56"/>
    </location>
</feature>
<feature type="domain" description="Bacterial repeat" evidence="10">
    <location>
        <begin position="817"/>
        <end position="886"/>
    </location>
</feature>
<keyword evidence="3 5" id="KW-0378">Hydrolase</keyword>
<dbReference type="PROSITE" id="PS51892">
    <property type="entry name" value="SUBTILASE"/>
    <property type="match status" value="1"/>
</dbReference>
<keyword evidence="4 5" id="KW-0720">Serine protease</keyword>
<dbReference type="InterPro" id="IPR034204">
    <property type="entry name" value="PfSUB1-like_cat_dom"/>
</dbReference>
<keyword evidence="8" id="KW-0732">Signal</keyword>
<dbReference type="PANTHER" id="PTHR43399:SF4">
    <property type="entry name" value="CELL WALL-ASSOCIATED PROTEASE"/>
    <property type="match status" value="1"/>
</dbReference>
<dbReference type="InParanoid" id="A0A1M6KQL0"/>
<evidence type="ECO:0000313" key="12">
    <source>
        <dbReference type="Proteomes" id="UP000184510"/>
    </source>
</evidence>
<comment type="similarity">
    <text evidence="1 5 6">Belongs to the peptidase S8 family.</text>
</comment>
<dbReference type="PANTHER" id="PTHR43399">
    <property type="entry name" value="SUBTILISIN-RELATED"/>
    <property type="match status" value="1"/>
</dbReference>